<accession>A0AC59Z4T4</accession>
<organism evidence="1 2">
    <name type="scientific">Rangifer tarandus platyrhynchus</name>
    <name type="common">Svalbard reindeer</name>
    <dbReference type="NCBI Taxonomy" id="3082113"/>
    <lineage>
        <taxon>Eukaryota</taxon>
        <taxon>Metazoa</taxon>
        <taxon>Chordata</taxon>
        <taxon>Craniata</taxon>
        <taxon>Vertebrata</taxon>
        <taxon>Euteleostomi</taxon>
        <taxon>Mammalia</taxon>
        <taxon>Eutheria</taxon>
        <taxon>Laurasiatheria</taxon>
        <taxon>Artiodactyla</taxon>
        <taxon>Ruminantia</taxon>
        <taxon>Pecora</taxon>
        <taxon>Cervidae</taxon>
        <taxon>Odocoileinae</taxon>
        <taxon>Rangifer</taxon>
    </lineage>
</organism>
<reference evidence="1" key="1">
    <citation type="submission" date="2023-05" db="EMBL/GenBank/DDBJ databases">
        <authorList>
            <consortium name="ELIXIR-Norway"/>
        </authorList>
    </citation>
    <scope>NUCLEOTIDE SEQUENCE</scope>
</reference>
<gene>
    <name evidence="1" type="ORF">MRATA1EN22A_LOCUS14055</name>
</gene>
<sequence>AQSSRSCARTAGARPCPQVAGRPAPRRLLALADPRAHPAAVAGSGTHLPRTPTPDVKRDRSPSPPPTLPAPIDRVLPASPVPNPAAGRCGSRPRSAC</sequence>
<feature type="non-terminal residue" evidence="1">
    <location>
        <position position="1"/>
    </location>
</feature>
<evidence type="ECO:0000313" key="1">
    <source>
        <dbReference type="EMBL" id="CAN0233074.1"/>
    </source>
</evidence>
<protein>
    <submittedName>
        <fullName evidence="1">Uncharacterized protein</fullName>
    </submittedName>
</protein>
<feature type="non-terminal residue" evidence="1">
    <location>
        <position position="97"/>
    </location>
</feature>
<name>A0AC59Z4T4_RANTA</name>
<dbReference type="EMBL" id="OX596108">
    <property type="protein sequence ID" value="CAN0233074.1"/>
    <property type="molecule type" value="Genomic_DNA"/>
</dbReference>
<dbReference type="Proteomes" id="UP001162501">
    <property type="component" value="Chromosome 24"/>
</dbReference>
<reference evidence="1" key="2">
    <citation type="submission" date="2025-03" db="EMBL/GenBank/DDBJ databases">
        <authorList>
            <consortium name="ELIXIR-Norway"/>
            <consortium name="Elixir Norway"/>
        </authorList>
    </citation>
    <scope>NUCLEOTIDE SEQUENCE</scope>
</reference>
<evidence type="ECO:0000313" key="2">
    <source>
        <dbReference type="Proteomes" id="UP001162501"/>
    </source>
</evidence>
<proteinExistence type="predicted"/>